<evidence type="ECO:0000256" key="2">
    <source>
        <dbReference type="SAM" id="Phobius"/>
    </source>
</evidence>
<dbReference type="EC" id="3.4.13.19" evidence="1"/>
<dbReference type="Pfam" id="PF01244">
    <property type="entry name" value="Peptidase_M19"/>
    <property type="match status" value="1"/>
</dbReference>
<keyword evidence="1" id="KW-0378">Hydrolase</keyword>
<dbReference type="GO" id="GO:0006508">
    <property type="term" value="P:proteolysis"/>
    <property type="evidence" value="ECO:0007669"/>
    <property type="project" value="UniProtKB-KW"/>
</dbReference>
<dbReference type="GO" id="GO:0070573">
    <property type="term" value="F:metallodipeptidase activity"/>
    <property type="evidence" value="ECO:0007669"/>
    <property type="project" value="InterPro"/>
</dbReference>
<comment type="similarity">
    <text evidence="1">Belongs to the metallo-dependent hydrolases superfamily. Peptidase M19 family.</text>
</comment>
<dbReference type="PANTHER" id="PTHR10443:SF12">
    <property type="entry name" value="DIPEPTIDASE"/>
    <property type="match status" value="1"/>
</dbReference>
<gene>
    <name evidence="3" type="ORF">TOLI1172_LOCUS3852</name>
</gene>
<accession>A0A7S0ZEP5</accession>
<dbReference type="AlphaFoldDB" id="A0A7S0ZEP5"/>
<evidence type="ECO:0000256" key="1">
    <source>
        <dbReference type="RuleBase" id="RU341113"/>
    </source>
</evidence>
<name>A0A7S0ZEP5_9RHOD</name>
<keyword evidence="2" id="KW-1133">Transmembrane helix</keyword>
<keyword evidence="2" id="KW-0812">Transmembrane</keyword>
<reference evidence="3" key="1">
    <citation type="submission" date="2021-01" db="EMBL/GenBank/DDBJ databases">
        <authorList>
            <person name="Corre E."/>
            <person name="Pelletier E."/>
            <person name="Niang G."/>
            <person name="Scheremetjew M."/>
            <person name="Finn R."/>
            <person name="Kale V."/>
            <person name="Holt S."/>
            <person name="Cochrane G."/>
            <person name="Meng A."/>
            <person name="Brown T."/>
            <person name="Cohen L."/>
        </authorList>
    </citation>
    <scope>NUCLEOTIDE SEQUENCE</scope>
    <source>
        <strain evidence="3">CCMP3278</strain>
    </source>
</reference>
<organism evidence="3">
    <name type="scientific">Timspurckia oligopyrenoides</name>
    <dbReference type="NCBI Taxonomy" id="708627"/>
    <lineage>
        <taxon>Eukaryota</taxon>
        <taxon>Rhodophyta</taxon>
        <taxon>Bangiophyceae</taxon>
        <taxon>Porphyridiales</taxon>
        <taxon>Porphyridiaceae</taxon>
        <taxon>Timspurckia</taxon>
    </lineage>
</organism>
<dbReference type="GO" id="GO:0046872">
    <property type="term" value="F:metal ion binding"/>
    <property type="evidence" value="ECO:0007669"/>
    <property type="project" value="UniProtKB-UniRule"/>
</dbReference>
<proteinExistence type="inferred from homology"/>
<dbReference type="InterPro" id="IPR008257">
    <property type="entry name" value="Pept_M19"/>
</dbReference>
<keyword evidence="2" id="KW-0472">Membrane</keyword>
<keyword evidence="1" id="KW-0482">Metalloprotease</keyword>
<sequence length="451" mass="50033">MKELSVQEEAELLAQSLFFLLCVTLLVTCWNTVRFLKKSSLGFNLNEVWKCAVPLLLLGVVSQLTFRWLPKRTYARYNGLTAGVNTSFIPSLKTLDLERDQELIEFHDSLWIADLHCDALLWPSRQLLTRNDFGQVDIPRLIEGNVKLQVFALVTGVPKSMAYSENYPPSYMNDSVTLKHLVELKPLSTITSRLARALHAIKPLMAAANEENPKVKVALSSADLIKHEQMRDFGKADFVSAIISVEGAQVLDDNTQNIDVLYDYGVRIFGFSHFYDTKYGGAEPGARKYGLTAAGRELLQRLEEKKIIVDLAHASSALIDDVLDVATRPVIVSHTGMRGVCETSRNLADHHAKRIAQLGGLIGITYFRPAVCGHPEDPVQEIADQILYAVNLIGYEHVALGSDWDGAVQTAFDAAGTANLTRALLAADLPPEQIHFIMGENVKQFLLNNFA</sequence>
<keyword evidence="1" id="KW-0224">Dipeptidase</keyword>
<dbReference type="PANTHER" id="PTHR10443">
    <property type="entry name" value="MICROSOMAL DIPEPTIDASE"/>
    <property type="match status" value="1"/>
</dbReference>
<dbReference type="SUPFAM" id="SSF51556">
    <property type="entry name" value="Metallo-dependent hydrolases"/>
    <property type="match status" value="1"/>
</dbReference>
<protein>
    <recommendedName>
        <fullName evidence="1">Dipeptidase</fullName>
        <ecNumber evidence="1">3.4.13.19</ecNumber>
    </recommendedName>
</protein>
<evidence type="ECO:0000313" key="3">
    <source>
        <dbReference type="EMBL" id="CAD8819463.1"/>
    </source>
</evidence>
<dbReference type="PROSITE" id="PS51365">
    <property type="entry name" value="RENAL_DIPEPTIDASE_2"/>
    <property type="match status" value="1"/>
</dbReference>
<keyword evidence="1" id="KW-0862">Zinc</keyword>
<feature type="transmembrane region" description="Helical" evidence="2">
    <location>
        <begin position="12"/>
        <end position="36"/>
    </location>
</feature>
<dbReference type="EMBL" id="HBFP01005442">
    <property type="protein sequence ID" value="CAD8819463.1"/>
    <property type="molecule type" value="Transcribed_RNA"/>
</dbReference>
<keyword evidence="1" id="KW-0479">Metal-binding</keyword>
<dbReference type="InterPro" id="IPR032466">
    <property type="entry name" value="Metal_Hydrolase"/>
</dbReference>
<comment type="catalytic activity">
    <reaction evidence="1">
        <text>an L-aminoacyl-L-amino acid + H2O = 2 an L-alpha-amino acid</text>
        <dbReference type="Rhea" id="RHEA:48940"/>
        <dbReference type="ChEBI" id="CHEBI:15377"/>
        <dbReference type="ChEBI" id="CHEBI:59869"/>
        <dbReference type="ChEBI" id="CHEBI:77460"/>
        <dbReference type="EC" id="3.4.13.19"/>
    </reaction>
</comment>
<keyword evidence="1" id="KW-0645">Protease</keyword>
<dbReference type="Gene3D" id="3.20.20.140">
    <property type="entry name" value="Metal-dependent hydrolases"/>
    <property type="match status" value="1"/>
</dbReference>
<comment type="cofactor">
    <cofactor evidence="1">
        <name>Zn(2+)</name>
        <dbReference type="ChEBI" id="CHEBI:29105"/>
    </cofactor>
</comment>